<keyword evidence="3" id="KW-1185">Reference proteome</keyword>
<sequence length="51" mass="5675">VDGSSWELWGSAGMGMKEEYFPKRRMRTGMRNILNGGTRSGKEPSAKSPSR</sequence>
<dbReference type="Proteomes" id="UP000265520">
    <property type="component" value="Unassembled WGS sequence"/>
</dbReference>
<accession>A0A392RKT2</accession>
<evidence type="ECO:0000313" key="2">
    <source>
        <dbReference type="EMBL" id="MCI36877.1"/>
    </source>
</evidence>
<reference evidence="2 3" key="1">
    <citation type="journal article" date="2018" name="Front. Plant Sci.">
        <title>Red Clover (Trifolium pratense) and Zigzag Clover (T. medium) - A Picture of Genomic Similarities and Differences.</title>
        <authorList>
            <person name="Dluhosova J."/>
            <person name="Istvanek J."/>
            <person name="Nedelnik J."/>
            <person name="Repkova J."/>
        </authorList>
    </citation>
    <scope>NUCLEOTIDE SEQUENCE [LARGE SCALE GENOMIC DNA]</scope>
    <source>
        <strain evidence="3">cv. 10/8</strain>
        <tissue evidence="2">Leaf</tissue>
    </source>
</reference>
<name>A0A392RKT2_9FABA</name>
<proteinExistence type="predicted"/>
<feature type="region of interest" description="Disordered" evidence="1">
    <location>
        <begin position="30"/>
        <end position="51"/>
    </location>
</feature>
<feature type="non-terminal residue" evidence="2">
    <location>
        <position position="1"/>
    </location>
</feature>
<organism evidence="2 3">
    <name type="scientific">Trifolium medium</name>
    <dbReference type="NCBI Taxonomy" id="97028"/>
    <lineage>
        <taxon>Eukaryota</taxon>
        <taxon>Viridiplantae</taxon>
        <taxon>Streptophyta</taxon>
        <taxon>Embryophyta</taxon>
        <taxon>Tracheophyta</taxon>
        <taxon>Spermatophyta</taxon>
        <taxon>Magnoliopsida</taxon>
        <taxon>eudicotyledons</taxon>
        <taxon>Gunneridae</taxon>
        <taxon>Pentapetalae</taxon>
        <taxon>rosids</taxon>
        <taxon>fabids</taxon>
        <taxon>Fabales</taxon>
        <taxon>Fabaceae</taxon>
        <taxon>Papilionoideae</taxon>
        <taxon>50 kb inversion clade</taxon>
        <taxon>NPAAA clade</taxon>
        <taxon>Hologalegina</taxon>
        <taxon>IRL clade</taxon>
        <taxon>Trifolieae</taxon>
        <taxon>Trifolium</taxon>
    </lineage>
</organism>
<dbReference type="EMBL" id="LXQA010238363">
    <property type="protein sequence ID" value="MCI36877.1"/>
    <property type="molecule type" value="Genomic_DNA"/>
</dbReference>
<protein>
    <submittedName>
        <fullName evidence="2">Uncharacterized protein</fullName>
    </submittedName>
</protein>
<dbReference type="AlphaFoldDB" id="A0A392RKT2"/>
<evidence type="ECO:0000256" key="1">
    <source>
        <dbReference type="SAM" id="MobiDB-lite"/>
    </source>
</evidence>
<evidence type="ECO:0000313" key="3">
    <source>
        <dbReference type="Proteomes" id="UP000265520"/>
    </source>
</evidence>
<comment type="caution">
    <text evidence="2">The sequence shown here is derived from an EMBL/GenBank/DDBJ whole genome shotgun (WGS) entry which is preliminary data.</text>
</comment>